<sequence length="40" mass="4697">MCVYVANIALRMSIGIYVVVYDEYIKIRYNDKSELPILIN</sequence>
<proteinExistence type="predicted"/>
<keyword evidence="2" id="KW-1185">Reference proteome</keyword>
<gene>
    <name evidence="1" type="ORF">HMPREF9429_00504</name>
</gene>
<accession>E2ZAN6</accession>
<dbReference type="EMBL" id="AECS01000012">
    <property type="protein sequence ID" value="EFQ04568.1"/>
    <property type="molecule type" value="Genomic_DNA"/>
</dbReference>
<name>E2ZAN6_9FIRM</name>
<reference evidence="1 2" key="1">
    <citation type="submission" date="2010-08" db="EMBL/GenBank/DDBJ databases">
        <authorList>
            <person name="Weinstock G."/>
            <person name="Sodergren E."/>
            <person name="Clifton S."/>
            <person name="Fulton L."/>
            <person name="Fulton B."/>
            <person name="Courtney L."/>
            <person name="Fronick C."/>
            <person name="Harrison M."/>
            <person name="Strong C."/>
            <person name="Farmer C."/>
            <person name="Delahaunty K."/>
            <person name="Markovic C."/>
            <person name="Hall O."/>
            <person name="Minx P."/>
            <person name="Tomlinson C."/>
            <person name="Mitreva M."/>
            <person name="Hou S."/>
            <person name="Chen J."/>
            <person name="Wollam A."/>
            <person name="Pepin K.H."/>
            <person name="Johnson M."/>
            <person name="Bhonagiri V."/>
            <person name="Zhang X."/>
            <person name="Suruliraj S."/>
            <person name="Warren W."/>
            <person name="Chinwalla A."/>
            <person name="Mardis E.R."/>
            <person name="Wilson R.K."/>
        </authorList>
    </citation>
    <scope>NUCLEOTIDE SEQUENCE [LARGE SCALE GENOMIC DNA]</scope>
    <source>
        <strain evidence="1 2">F0359</strain>
    </source>
</reference>
<dbReference type="HOGENOM" id="CLU_3292202_0_0_9"/>
<protein>
    <submittedName>
        <fullName evidence="1">Uncharacterized protein</fullName>
    </submittedName>
</protein>
<evidence type="ECO:0000313" key="1">
    <source>
        <dbReference type="EMBL" id="EFQ04568.1"/>
    </source>
</evidence>
<dbReference type="Proteomes" id="UP000003195">
    <property type="component" value="Unassembled WGS sequence"/>
</dbReference>
<dbReference type="AlphaFoldDB" id="E2ZAN6"/>
<evidence type="ECO:0000313" key="2">
    <source>
        <dbReference type="Proteomes" id="UP000003195"/>
    </source>
</evidence>
<organism evidence="1 2">
    <name type="scientific">Megasphaera micronuciformis F0359</name>
    <dbReference type="NCBI Taxonomy" id="706434"/>
    <lineage>
        <taxon>Bacteria</taxon>
        <taxon>Bacillati</taxon>
        <taxon>Bacillota</taxon>
        <taxon>Negativicutes</taxon>
        <taxon>Veillonellales</taxon>
        <taxon>Veillonellaceae</taxon>
        <taxon>Megasphaera</taxon>
    </lineage>
</organism>
<comment type="caution">
    <text evidence="1">The sequence shown here is derived from an EMBL/GenBank/DDBJ whole genome shotgun (WGS) entry which is preliminary data.</text>
</comment>
<dbReference type="STRING" id="706434.HMPREF9429_00504"/>